<dbReference type="SUPFAM" id="SSF54211">
    <property type="entry name" value="Ribosomal protein S5 domain 2-like"/>
    <property type="match status" value="1"/>
</dbReference>
<comment type="function">
    <text evidence="1 7">RNaseP catalyzes the removal of the 5'-leader sequence from pre-tRNA to produce the mature 5'-terminus. It can also cleave other RNA substrates such as 4.5S RNA. The protein component plays an auxiliary but essential role in vivo by binding to the 5'-leader sequence and broadening the substrate specificity of the ribozyme.</text>
</comment>
<dbReference type="Gene3D" id="3.30.230.10">
    <property type="match status" value="1"/>
</dbReference>
<keyword evidence="2 7" id="KW-0819">tRNA processing</keyword>
<evidence type="ECO:0000313" key="11">
    <source>
        <dbReference type="EMBL" id="RGS05971.1"/>
    </source>
</evidence>
<evidence type="ECO:0000313" key="13">
    <source>
        <dbReference type="EMBL" id="RHM91912.1"/>
    </source>
</evidence>
<accession>A0A3E4WM28</accession>
<dbReference type="HAMAP" id="MF_00227">
    <property type="entry name" value="RNase_P"/>
    <property type="match status" value="1"/>
</dbReference>
<dbReference type="Proteomes" id="UP000283485">
    <property type="component" value="Unassembled WGS sequence"/>
</dbReference>
<evidence type="ECO:0000256" key="1">
    <source>
        <dbReference type="ARBA" id="ARBA00002663"/>
    </source>
</evidence>
<comment type="subunit">
    <text evidence="7">Consists of a catalytic RNA component (M1 or rnpB) and a protein subunit.</text>
</comment>
<proteinExistence type="inferred from homology"/>
<dbReference type="EMBL" id="QRUY01000024">
    <property type="protein sequence ID" value="RGS05971.1"/>
    <property type="molecule type" value="Genomic_DNA"/>
</dbReference>
<evidence type="ECO:0000256" key="6">
    <source>
        <dbReference type="ARBA" id="ARBA00022884"/>
    </source>
</evidence>
<evidence type="ECO:0000313" key="14">
    <source>
        <dbReference type="Proteomes" id="UP000260780"/>
    </source>
</evidence>
<evidence type="ECO:0000313" key="16">
    <source>
        <dbReference type="Proteomes" id="UP000283485"/>
    </source>
</evidence>
<dbReference type="InterPro" id="IPR020539">
    <property type="entry name" value="RNase_P_CS"/>
</dbReference>
<dbReference type="GO" id="GO:0001682">
    <property type="term" value="P:tRNA 5'-leader removal"/>
    <property type="evidence" value="ECO:0007669"/>
    <property type="project" value="UniProtKB-UniRule"/>
</dbReference>
<dbReference type="EMBL" id="QSTF01000001">
    <property type="protein sequence ID" value="RGM43293.1"/>
    <property type="molecule type" value="Genomic_DNA"/>
</dbReference>
<keyword evidence="3 7" id="KW-0540">Nuclease</keyword>
<dbReference type="EMBL" id="QRQK01000049">
    <property type="protein sequence ID" value="RHM91912.1"/>
    <property type="molecule type" value="Genomic_DNA"/>
</dbReference>
<dbReference type="Proteomes" id="UP000260780">
    <property type="component" value="Unassembled WGS sequence"/>
</dbReference>
<evidence type="ECO:0000313" key="18">
    <source>
        <dbReference type="Proteomes" id="UP000285750"/>
    </source>
</evidence>
<evidence type="ECO:0000313" key="10">
    <source>
        <dbReference type="EMBL" id="RGM43293.1"/>
    </source>
</evidence>
<name>A0A3E4WM28_9BACT</name>
<comment type="caution">
    <text evidence="10">The sequence shown here is derived from an EMBL/GenBank/DDBJ whole genome shotgun (WGS) entry which is preliminary data.</text>
</comment>
<dbReference type="Pfam" id="PF00825">
    <property type="entry name" value="Ribonuclease_P"/>
    <property type="match status" value="1"/>
</dbReference>
<evidence type="ECO:0000256" key="8">
    <source>
        <dbReference type="NCBIfam" id="TIGR00188"/>
    </source>
</evidence>
<keyword evidence="5 7" id="KW-0378">Hydrolase</keyword>
<keyword evidence="4 7" id="KW-0255">Endonuclease</keyword>
<organism evidence="10 14">
    <name type="scientific">Phocaeicola plebeius</name>
    <dbReference type="NCBI Taxonomy" id="310297"/>
    <lineage>
        <taxon>Bacteria</taxon>
        <taxon>Pseudomonadati</taxon>
        <taxon>Bacteroidota</taxon>
        <taxon>Bacteroidia</taxon>
        <taxon>Bacteroidales</taxon>
        <taxon>Bacteroidaceae</taxon>
        <taxon>Phocaeicola</taxon>
    </lineage>
</organism>
<dbReference type="Proteomes" id="UP000260862">
    <property type="component" value="Unassembled WGS sequence"/>
</dbReference>
<dbReference type="EMBL" id="QSQT01000001">
    <property type="protein sequence ID" value="RGK58355.1"/>
    <property type="molecule type" value="Genomic_DNA"/>
</dbReference>
<gene>
    <name evidence="7 10" type="primary">rnpA</name>
    <name evidence="12" type="ORF">DW653_05410</name>
    <name evidence="11" type="ORF">DWY14_10985</name>
    <name evidence="13" type="ORF">DWZ34_16550</name>
    <name evidence="10" type="ORF">DXC17_00860</name>
    <name evidence="9" type="ORF">DXD04_00145</name>
</gene>
<keyword evidence="15" id="KW-1185">Reference proteome</keyword>
<evidence type="ECO:0000313" key="15">
    <source>
        <dbReference type="Proteomes" id="UP000260862"/>
    </source>
</evidence>
<evidence type="ECO:0000256" key="5">
    <source>
        <dbReference type="ARBA" id="ARBA00022801"/>
    </source>
</evidence>
<dbReference type="EC" id="3.1.26.5" evidence="7 8"/>
<dbReference type="EMBL" id="QRHQ01000007">
    <property type="protein sequence ID" value="RHF91854.1"/>
    <property type="molecule type" value="Genomic_DNA"/>
</dbReference>
<evidence type="ECO:0000256" key="7">
    <source>
        <dbReference type="HAMAP-Rule" id="MF_00227"/>
    </source>
</evidence>
<sequence length="131" mass="14984">MTDSLKLTLPKVERLNSRILIERLFTGGSKSLPAFPLRIVYMPVEGENLPAATILISVPKKRFKRAVKRNRVKRQVREAYRKNKHILLDALKDSGRKIAIAFIWLDNELHESADVEAKVVKLLQLTAERLA</sequence>
<dbReference type="PROSITE" id="PS00648">
    <property type="entry name" value="RIBONUCLEASE_P"/>
    <property type="match status" value="1"/>
</dbReference>
<evidence type="ECO:0000313" key="9">
    <source>
        <dbReference type="EMBL" id="RGK58355.1"/>
    </source>
</evidence>
<evidence type="ECO:0000256" key="4">
    <source>
        <dbReference type="ARBA" id="ARBA00022759"/>
    </source>
</evidence>
<evidence type="ECO:0000256" key="3">
    <source>
        <dbReference type="ARBA" id="ARBA00022722"/>
    </source>
</evidence>
<comment type="catalytic activity">
    <reaction evidence="7">
        <text>Endonucleolytic cleavage of RNA, removing 5'-extranucleotides from tRNA precursor.</text>
        <dbReference type="EC" id="3.1.26.5"/>
    </reaction>
</comment>
<dbReference type="GO" id="GO:0004526">
    <property type="term" value="F:ribonuclease P activity"/>
    <property type="evidence" value="ECO:0007669"/>
    <property type="project" value="UniProtKB-UniRule"/>
</dbReference>
<dbReference type="NCBIfam" id="TIGR00188">
    <property type="entry name" value="rnpA"/>
    <property type="match status" value="1"/>
</dbReference>
<dbReference type="Proteomes" id="UP000285750">
    <property type="component" value="Unassembled WGS sequence"/>
</dbReference>
<dbReference type="InterPro" id="IPR020568">
    <property type="entry name" value="Ribosomal_Su5_D2-typ_SF"/>
</dbReference>
<comment type="similarity">
    <text evidence="7">Belongs to the RnpA family.</text>
</comment>
<dbReference type="RefSeq" id="WP_117669923.1">
    <property type="nucleotide sequence ID" value="NZ_CABOGR010000001.1"/>
</dbReference>
<dbReference type="AlphaFoldDB" id="A0A3E4WM28"/>
<evidence type="ECO:0000256" key="2">
    <source>
        <dbReference type="ARBA" id="ARBA00022694"/>
    </source>
</evidence>
<evidence type="ECO:0000313" key="12">
    <source>
        <dbReference type="EMBL" id="RHF91854.1"/>
    </source>
</evidence>
<reference evidence="14 15" key="1">
    <citation type="submission" date="2018-08" db="EMBL/GenBank/DDBJ databases">
        <title>A genome reference for cultivated species of the human gut microbiota.</title>
        <authorList>
            <person name="Zou Y."/>
            <person name="Xue W."/>
            <person name="Luo G."/>
        </authorList>
    </citation>
    <scope>NUCLEOTIDE SEQUENCE [LARGE SCALE GENOMIC DNA]</scope>
    <source>
        <strain evidence="11 18">AF24-16AC</strain>
        <strain evidence="13 17">AF31-28B-AC</strain>
        <strain evidence="12 16">AM23-23</strain>
        <strain evidence="10 14">OM08-14</strain>
        <strain evidence="9 15">TF10-3AC</strain>
    </source>
</reference>
<dbReference type="Proteomes" id="UP000285109">
    <property type="component" value="Unassembled WGS sequence"/>
</dbReference>
<dbReference type="InterPro" id="IPR000100">
    <property type="entry name" value="RNase_P"/>
</dbReference>
<evidence type="ECO:0000313" key="17">
    <source>
        <dbReference type="Proteomes" id="UP000285109"/>
    </source>
</evidence>
<keyword evidence="6 7" id="KW-0694">RNA-binding</keyword>
<protein>
    <recommendedName>
        <fullName evidence="7 8">Ribonuclease P protein component</fullName>
        <shortName evidence="7">RNase P protein</shortName>
        <shortName evidence="7">RNaseP protein</shortName>
        <ecNumber evidence="7 8">3.1.26.5</ecNumber>
    </recommendedName>
    <alternativeName>
        <fullName evidence="7">Protein C5</fullName>
    </alternativeName>
</protein>
<dbReference type="InterPro" id="IPR014721">
    <property type="entry name" value="Ribsml_uS5_D2-typ_fold_subgr"/>
</dbReference>
<dbReference type="GO" id="GO:0000049">
    <property type="term" value="F:tRNA binding"/>
    <property type="evidence" value="ECO:0007669"/>
    <property type="project" value="UniProtKB-UniRule"/>
</dbReference>
<dbReference type="STRING" id="310297.BHV76_06090"/>